<dbReference type="InterPro" id="IPR003594">
    <property type="entry name" value="HATPase_dom"/>
</dbReference>
<dbReference type="GO" id="GO:0005524">
    <property type="term" value="F:ATP binding"/>
    <property type="evidence" value="ECO:0007669"/>
    <property type="project" value="UniProtKB-KW"/>
</dbReference>
<keyword evidence="5" id="KW-0808">Transferase</keyword>
<evidence type="ECO:0000256" key="8">
    <source>
        <dbReference type="ARBA" id="ARBA00022840"/>
    </source>
</evidence>
<keyword evidence="9" id="KW-1133">Transmembrane helix</keyword>
<dbReference type="Pfam" id="PF02518">
    <property type="entry name" value="HATPase_c"/>
    <property type="match status" value="1"/>
</dbReference>
<dbReference type="Gene3D" id="1.10.287.130">
    <property type="match status" value="1"/>
</dbReference>
<evidence type="ECO:0000259" key="11">
    <source>
        <dbReference type="PROSITE" id="PS50885"/>
    </source>
</evidence>
<dbReference type="SMART" id="SM00387">
    <property type="entry name" value="HATPase_c"/>
    <property type="match status" value="1"/>
</dbReference>
<dbReference type="PANTHER" id="PTHR44936:SF10">
    <property type="entry name" value="SENSOR PROTEIN RSTB"/>
    <property type="match status" value="1"/>
</dbReference>
<feature type="transmembrane region" description="Helical" evidence="9">
    <location>
        <begin position="20"/>
        <end position="39"/>
    </location>
</feature>
<evidence type="ECO:0000256" key="6">
    <source>
        <dbReference type="ARBA" id="ARBA00022741"/>
    </source>
</evidence>
<keyword evidence="9" id="KW-0812">Transmembrane</keyword>
<protein>
    <recommendedName>
        <fullName evidence="3">histidine kinase</fullName>
        <ecNumber evidence="3">2.7.13.3</ecNumber>
    </recommendedName>
</protein>
<dbReference type="Pfam" id="PF00672">
    <property type="entry name" value="HAMP"/>
    <property type="match status" value="1"/>
</dbReference>
<evidence type="ECO:0000259" key="10">
    <source>
        <dbReference type="PROSITE" id="PS50109"/>
    </source>
</evidence>
<comment type="subcellular location">
    <subcellularLocation>
        <location evidence="2">Membrane</location>
    </subcellularLocation>
</comment>
<dbReference type="InterPro" id="IPR004358">
    <property type="entry name" value="Sig_transdc_His_kin-like_C"/>
</dbReference>
<gene>
    <name evidence="12" type="ORF">GCM10011342_13420</name>
</gene>
<proteinExistence type="predicted"/>
<dbReference type="GO" id="GO:0000155">
    <property type="term" value="F:phosphorelay sensor kinase activity"/>
    <property type="evidence" value="ECO:0007669"/>
    <property type="project" value="InterPro"/>
</dbReference>
<feature type="domain" description="Histidine kinase" evidence="10">
    <location>
        <begin position="258"/>
        <end position="456"/>
    </location>
</feature>
<dbReference type="Gene3D" id="3.30.565.10">
    <property type="entry name" value="Histidine kinase-like ATPase, C-terminal domain"/>
    <property type="match status" value="1"/>
</dbReference>
<evidence type="ECO:0000256" key="5">
    <source>
        <dbReference type="ARBA" id="ARBA00022679"/>
    </source>
</evidence>
<keyword evidence="9" id="KW-0472">Membrane</keyword>
<dbReference type="SUPFAM" id="SSF47384">
    <property type="entry name" value="Homodimeric domain of signal transducing histidine kinase"/>
    <property type="match status" value="1"/>
</dbReference>
<evidence type="ECO:0000313" key="12">
    <source>
        <dbReference type="EMBL" id="GGD05813.1"/>
    </source>
</evidence>
<organism evidence="12 13">
    <name type="scientific">Aquisalinus flavus</name>
    <dbReference type="NCBI Taxonomy" id="1526572"/>
    <lineage>
        <taxon>Bacteria</taxon>
        <taxon>Pseudomonadati</taxon>
        <taxon>Pseudomonadota</taxon>
        <taxon>Alphaproteobacteria</taxon>
        <taxon>Parvularculales</taxon>
        <taxon>Parvularculaceae</taxon>
        <taxon>Aquisalinus</taxon>
    </lineage>
</organism>
<dbReference type="PRINTS" id="PR00344">
    <property type="entry name" value="BCTRLSENSOR"/>
</dbReference>
<evidence type="ECO:0000256" key="3">
    <source>
        <dbReference type="ARBA" id="ARBA00012438"/>
    </source>
</evidence>
<dbReference type="GO" id="GO:0005886">
    <property type="term" value="C:plasma membrane"/>
    <property type="evidence" value="ECO:0007669"/>
    <property type="project" value="TreeGrafter"/>
</dbReference>
<dbReference type="PANTHER" id="PTHR44936">
    <property type="entry name" value="SENSOR PROTEIN CREC"/>
    <property type="match status" value="1"/>
</dbReference>
<dbReference type="EC" id="2.7.13.3" evidence="3"/>
<evidence type="ECO:0000256" key="4">
    <source>
        <dbReference type="ARBA" id="ARBA00022553"/>
    </source>
</evidence>
<dbReference type="InterPro" id="IPR036890">
    <property type="entry name" value="HATPase_C_sf"/>
</dbReference>
<accession>A0A8J2Y7S9</accession>
<feature type="domain" description="HAMP" evidence="11">
    <location>
        <begin position="198"/>
        <end position="250"/>
    </location>
</feature>
<dbReference type="AlphaFoldDB" id="A0A8J2Y7S9"/>
<sequence>MIARWSQPMARIGRSLFARIFLITIIALISFVLIFFAAFRSTLIFPAAIESLAGPLSIIIQQSEDAAPGGESRILDLFASATRAAGIVEDFPGDATIRDDLRERLMTVSPETEAIFFSRDIRFRYVNARSKLKDLPIDMNARFAAVTALEISVELNDGRVLVVLFSPAAVIVDRPGLVGTLFAIASLIIGTIAAIGIHISLKPLNELERAAERFGVTFDPEPVIERGPEEIRRVARALNRTQDQVRGLISERARMISALAHDVLTSLTRLRLRAEGPAPIDQGAMAEDINLLEELIDDMLIYAKSGEPNHCVDLIDMLDFIKTYAQEAPSSIQLQINTSLQEYFIAADSKAIIRVLNNLIDNAFSYGGSARIVCESNEAGLAIHIDDDGPGIPEDELVKVLEPFYRLETSRNRRTGGSGMGLGIADTLLRAQGGHLTLQNKSPSGLRATLLFPAALEITS</sequence>
<dbReference type="InterPro" id="IPR005467">
    <property type="entry name" value="His_kinase_dom"/>
</dbReference>
<dbReference type="InterPro" id="IPR003660">
    <property type="entry name" value="HAMP_dom"/>
</dbReference>
<dbReference type="Proteomes" id="UP000613582">
    <property type="component" value="Unassembled WGS sequence"/>
</dbReference>
<evidence type="ECO:0000256" key="1">
    <source>
        <dbReference type="ARBA" id="ARBA00000085"/>
    </source>
</evidence>
<dbReference type="EMBL" id="BMGH01000001">
    <property type="protein sequence ID" value="GGD05813.1"/>
    <property type="molecule type" value="Genomic_DNA"/>
</dbReference>
<reference evidence="12" key="1">
    <citation type="journal article" date="2014" name="Int. J. Syst. Evol. Microbiol.">
        <title>Complete genome sequence of Corynebacterium casei LMG S-19264T (=DSM 44701T), isolated from a smear-ripened cheese.</title>
        <authorList>
            <consortium name="US DOE Joint Genome Institute (JGI-PGF)"/>
            <person name="Walter F."/>
            <person name="Albersmeier A."/>
            <person name="Kalinowski J."/>
            <person name="Ruckert C."/>
        </authorList>
    </citation>
    <scope>NUCLEOTIDE SEQUENCE</scope>
    <source>
        <strain evidence="12">CGMCC 1.12921</strain>
    </source>
</reference>
<evidence type="ECO:0000256" key="2">
    <source>
        <dbReference type="ARBA" id="ARBA00004370"/>
    </source>
</evidence>
<name>A0A8J2Y7S9_9PROT</name>
<keyword evidence="8" id="KW-0067">ATP-binding</keyword>
<keyword evidence="13" id="KW-1185">Reference proteome</keyword>
<dbReference type="RefSeq" id="WP_188160724.1">
    <property type="nucleotide sequence ID" value="NZ_BMGH01000001.1"/>
</dbReference>
<keyword evidence="4" id="KW-0597">Phosphoprotein</keyword>
<comment type="catalytic activity">
    <reaction evidence="1">
        <text>ATP + protein L-histidine = ADP + protein N-phospho-L-histidine.</text>
        <dbReference type="EC" id="2.7.13.3"/>
    </reaction>
</comment>
<reference evidence="12" key="2">
    <citation type="submission" date="2020-09" db="EMBL/GenBank/DDBJ databases">
        <authorList>
            <person name="Sun Q."/>
            <person name="Zhou Y."/>
        </authorList>
    </citation>
    <scope>NUCLEOTIDE SEQUENCE</scope>
    <source>
        <strain evidence="12">CGMCC 1.12921</strain>
    </source>
</reference>
<dbReference type="InterPro" id="IPR036097">
    <property type="entry name" value="HisK_dim/P_sf"/>
</dbReference>
<evidence type="ECO:0000313" key="13">
    <source>
        <dbReference type="Proteomes" id="UP000613582"/>
    </source>
</evidence>
<evidence type="ECO:0000256" key="9">
    <source>
        <dbReference type="SAM" id="Phobius"/>
    </source>
</evidence>
<keyword evidence="7" id="KW-0418">Kinase</keyword>
<dbReference type="PROSITE" id="PS50885">
    <property type="entry name" value="HAMP"/>
    <property type="match status" value="1"/>
</dbReference>
<dbReference type="PROSITE" id="PS50109">
    <property type="entry name" value="HIS_KIN"/>
    <property type="match status" value="1"/>
</dbReference>
<keyword evidence="6" id="KW-0547">Nucleotide-binding</keyword>
<feature type="transmembrane region" description="Helical" evidence="9">
    <location>
        <begin position="176"/>
        <end position="199"/>
    </location>
</feature>
<evidence type="ECO:0000256" key="7">
    <source>
        <dbReference type="ARBA" id="ARBA00022777"/>
    </source>
</evidence>
<dbReference type="SMART" id="SM00304">
    <property type="entry name" value="HAMP"/>
    <property type="match status" value="1"/>
</dbReference>
<dbReference type="SUPFAM" id="SSF55874">
    <property type="entry name" value="ATPase domain of HSP90 chaperone/DNA topoisomerase II/histidine kinase"/>
    <property type="match status" value="1"/>
</dbReference>
<dbReference type="InterPro" id="IPR050980">
    <property type="entry name" value="2C_sensor_his_kinase"/>
</dbReference>
<comment type="caution">
    <text evidence="12">The sequence shown here is derived from an EMBL/GenBank/DDBJ whole genome shotgun (WGS) entry which is preliminary data.</text>
</comment>